<proteinExistence type="predicted"/>
<reference evidence="2" key="1">
    <citation type="submission" date="2016-06" db="EMBL/GenBank/DDBJ databases">
        <title>Draft genome sequence of Desulfoplanes formicivorans strain Pf12B.</title>
        <authorList>
            <person name="Watanabe M."/>
            <person name="Kojima H."/>
            <person name="Fukui M."/>
        </authorList>
    </citation>
    <scope>NUCLEOTIDE SEQUENCE [LARGE SCALE GENOMIC DNA]</scope>
    <source>
        <strain evidence="2">Pf12B</strain>
    </source>
</reference>
<dbReference type="Proteomes" id="UP000095200">
    <property type="component" value="Unassembled WGS sequence"/>
</dbReference>
<comment type="caution">
    <text evidence="1">The sequence shown here is derived from an EMBL/GenBank/DDBJ whole genome shotgun (WGS) entry which is preliminary data.</text>
</comment>
<organism evidence="1 2">
    <name type="scientific">Desulfoplanes formicivorans</name>
    <dbReference type="NCBI Taxonomy" id="1592317"/>
    <lineage>
        <taxon>Bacteria</taxon>
        <taxon>Pseudomonadati</taxon>
        <taxon>Thermodesulfobacteriota</taxon>
        <taxon>Desulfovibrionia</taxon>
        <taxon>Desulfovibrionales</taxon>
        <taxon>Desulfoplanaceae</taxon>
        <taxon>Desulfoplanes</taxon>
    </lineage>
</organism>
<dbReference type="OrthoDB" id="9855168at2"/>
<keyword evidence="2" id="KW-1185">Reference proteome</keyword>
<dbReference type="RefSeq" id="WP_069860054.1">
    <property type="nucleotide sequence ID" value="NZ_BDFE01000020.1"/>
</dbReference>
<name>A0A194AIB3_9BACT</name>
<accession>A0A194AIB3</accession>
<dbReference type="STRING" id="1592317.DPF_2557"/>
<sequence length="115" mass="13492">MEKLHGKVVIETLGNSEDEIFTKEYEYEDGICVHSQDAIDIRLEICRENEIQTVVWYKEQNVGGTWYDPTQKTWVAELMGVEWTDYDIDVIEELRAKKQQVVRANHAECWSPQAK</sequence>
<gene>
    <name evidence="1" type="ORF">DPF_2557</name>
</gene>
<dbReference type="EMBL" id="BDFE01000020">
    <property type="protein sequence ID" value="GAU09822.1"/>
    <property type="molecule type" value="Genomic_DNA"/>
</dbReference>
<evidence type="ECO:0000313" key="2">
    <source>
        <dbReference type="Proteomes" id="UP000095200"/>
    </source>
</evidence>
<evidence type="ECO:0000313" key="1">
    <source>
        <dbReference type="EMBL" id="GAU09822.1"/>
    </source>
</evidence>
<dbReference type="AlphaFoldDB" id="A0A194AIB3"/>
<protein>
    <submittedName>
        <fullName evidence="1">Uncharacterized protein</fullName>
    </submittedName>
</protein>